<dbReference type="Proteomes" id="UP001212841">
    <property type="component" value="Unassembled WGS sequence"/>
</dbReference>
<dbReference type="EMBL" id="JADGJD010001795">
    <property type="protein sequence ID" value="KAJ3037783.1"/>
    <property type="molecule type" value="Genomic_DNA"/>
</dbReference>
<proteinExistence type="predicted"/>
<comment type="caution">
    <text evidence="3">The sequence shown here is derived from an EMBL/GenBank/DDBJ whole genome shotgun (WGS) entry which is preliminary data.</text>
</comment>
<name>A0AAD5X0M6_9FUNG</name>
<gene>
    <name evidence="3" type="ORF">HK097_003379</name>
</gene>
<feature type="coiled-coil region" evidence="1">
    <location>
        <begin position="33"/>
        <end position="102"/>
    </location>
</feature>
<evidence type="ECO:0000313" key="3">
    <source>
        <dbReference type="EMBL" id="KAJ3037783.1"/>
    </source>
</evidence>
<keyword evidence="2" id="KW-0472">Membrane</keyword>
<dbReference type="AlphaFoldDB" id="A0AAD5X0M6"/>
<evidence type="ECO:0000313" key="4">
    <source>
        <dbReference type="Proteomes" id="UP001212841"/>
    </source>
</evidence>
<keyword evidence="2" id="KW-1133">Transmembrane helix</keyword>
<evidence type="ECO:0000256" key="1">
    <source>
        <dbReference type="SAM" id="Coils"/>
    </source>
</evidence>
<keyword evidence="1" id="KW-0175">Coiled coil</keyword>
<sequence length="213" mass="24722">GEDLSEQIYLNLRMILKEVKGLVREAKVQGEEERKFYKNMNNLIEQNKAMEREGQELEKEHERVLKEWTKSEKGVQDAQADLGKQLAREEELTKKARKAQERFKVVDDKLTEKKFEKIALDKRISRNPWNPLAVFVLVFAVCLVLEVLALWLYVGNRDGSLNSISSLRGREPSTRIEGGLPARPAKGWWVLSLRELLRERILERGAVRMPRAV</sequence>
<protein>
    <submittedName>
        <fullName evidence="3">Uncharacterized protein</fullName>
    </submittedName>
</protein>
<keyword evidence="4" id="KW-1185">Reference proteome</keyword>
<reference evidence="3" key="1">
    <citation type="submission" date="2020-05" db="EMBL/GenBank/DDBJ databases">
        <title>Phylogenomic resolution of chytrid fungi.</title>
        <authorList>
            <person name="Stajich J.E."/>
            <person name="Amses K."/>
            <person name="Simmons R."/>
            <person name="Seto K."/>
            <person name="Myers J."/>
            <person name="Bonds A."/>
            <person name="Quandt C.A."/>
            <person name="Barry K."/>
            <person name="Liu P."/>
            <person name="Grigoriev I."/>
            <person name="Longcore J.E."/>
            <person name="James T.Y."/>
        </authorList>
    </citation>
    <scope>NUCLEOTIDE SEQUENCE</scope>
    <source>
        <strain evidence="3">JEL0318</strain>
    </source>
</reference>
<keyword evidence="2" id="KW-0812">Transmembrane</keyword>
<evidence type="ECO:0000256" key="2">
    <source>
        <dbReference type="SAM" id="Phobius"/>
    </source>
</evidence>
<accession>A0AAD5X0M6</accession>
<feature type="transmembrane region" description="Helical" evidence="2">
    <location>
        <begin position="132"/>
        <end position="154"/>
    </location>
</feature>
<organism evidence="3 4">
    <name type="scientific">Rhizophlyctis rosea</name>
    <dbReference type="NCBI Taxonomy" id="64517"/>
    <lineage>
        <taxon>Eukaryota</taxon>
        <taxon>Fungi</taxon>
        <taxon>Fungi incertae sedis</taxon>
        <taxon>Chytridiomycota</taxon>
        <taxon>Chytridiomycota incertae sedis</taxon>
        <taxon>Chytridiomycetes</taxon>
        <taxon>Rhizophlyctidales</taxon>
        <taxon>Rhizophlyctidaceae</taxon>
        <taxon>Rhizophlyctis</taxon>
    </lineage>
</organism>
<feature type="non-terminal residue" evidence="3">
    <location>
        <position position="213"/>
    </location>
</feature>